<dbReference type="AlphaFoldDB" id="A0A1Y4SYV1"/>
<dbReference type="RefSeq" id="WP_087358320.1">
    <property type="nucleotide sequence ID" value="NZ_AP031415.1"/>
</dbReference>
<dbReference type="Proteomes" id="UP000195305">
    <property type="component" value="Unassembled WGS sequence"/>
</dbReference>
<accession>A0A1Y4SYV1</accession>
<dbReference type="EMBL" id="NFLJ01000022">
    <property type="protein sequence ID" value="OUQ33943.1"/>
    <property type="molecule type" value="Genomic_DNA"/>
</dbReference>
<sequence>MKQIDTYSYQCGVIDCFNEMVKAGMKHIALAHPCTTKENRDSYIPFVNAITNKYQTHYYLDDDPLITDLFPYSLNRNTYNIIFYKEKKYIEEYITLKERKKQSILNHQYHQSRIEIAYAFGHLLSYSDSIIEQYIQTNNEKEDDEGEI</sequence>
<dbReference type="OrthoDB" id="371169at2"/>
<organism evidence="1 2">
    <name type="scientific">Massilimicrobiota timonensis</name>
    <dbReference type="NCBI Taxonomy" id="1776392"/>
    <lineage>
        <taxon>Bacteria</taxon>
        <taxon>Bacillati</taxon>
        <taxon>Bacillota</taxon>
        <taxon>Erysipelotrichia</taxon>
        <taxon>Erysipelotrichales</taxon>
        <taxon>Erysipelotrichaceae</taxon>
        <taxon>Massilimicrobiota</taxon>
    </lineage>
</organism>
<protein>
    <submittedName>
        <fullName evidence="1">Uncharacterized protein</fullName>
    </submittedName>
</protein>
<keyword evidence="2" id="KW-1185">Reference proteome</keyword>
<evidence type="ECO:0000313" key="1">
    <source>
        <dbReference type="EMBL" id="OUQ33943.1"/>
    </source>
</evidence>
<comment type="caution">
    <text evidence="1">The sequence shown here is derived from an EMBL/GenBank/DDBJ whole genome shotgun (WGS) entry which is preliminary data.</text>
</comment>
<reference evidence="1 2" key="1">
    <citation type="journal article" date="2018" name="BMC Genomics">
        <title>Whole genome sequencing and function prediction of 133 gut anaerobes isolated from chicken caecum in pure cultures.</title>
        <authorList>
            <person name="Medvecky M."/>
            <person name="Cejkova D."/>
            <person name="Polansky O."/>
            <person name="Karasova D."/>
            <person name="Kubasova T."/>
            <person name="Cizek A."/>
            <person name="Rychlik I."/>
        </authorList>
    </citation>
    <scope>NUCLEOTIDE SEQUENCE [LARGE SCALE GENOMIC DNA]</scope>
    <source>
        <strain evidence="1 2">An13</strain>
    </source>
</reference>
<name>A0A1Y4SYV1_9FIRM</name>
<gene>
    <name evidence="1" type="ORF">B5E75_08375</name>
</gene>
<proteinExistence type="predicted"/>
<evidence type="ECO:0000313" key="2">
    <source>
        <dbReference type="Proteomes" id="UP000195305"/>
    </source>
</evidence>